<dbReference type="AlphaFoldDB" id="A0A7K0CDM9"/>
<evidence type="ECO:0000313" key="3">
    <source>
        <dbReference type="Proteomes" id="UP000466345"/>
    </source>
</evidence>
<keyword evidence="1" id="KW-0472">Membrane</keyword>
<organism evidence="2 3">
    <name type="scientific">Streptomyces smaragdinus</name>
    <dbReference type="NCBI Taxonomy" id="2585196"/>
    <lineage>
        <taxon>Bacteria</taxon>
        <taxon>Bacillati</taxon>
        <taxon>Actinomycetota</taxon>
        <taxon>Actinomycetes</taxon>
        <taxon>Kitasatosporales</taxon>
        <taxon>Streptomycetaceae</taxon>
        <taxon>Streptomyces</taxon>
    </lineage>
</organism>
<keyword evidence="1" id="KW-0812">Transmembrane</keyword>
<keyword evidence="1" id="KW-1133">Transmembrane helix</keyword>
<sequence length="141" mass="14990">MPQPVRSLRVLMMILGGMQAVLGLGLLTNSVAVATAIWGEGDASTPCCTTPGEAHSGVIVFAGVLMFAVAAWGVSTALKFPTRQPGLRVSAFAYGWTALPFTLAFYEVIPILGLIWLVAAILAVVRPNQPECRAWFGYQPL</sequence>
<gene>
    <name evidence="2" type="ORF">SRB5_09870</name>
</gene>
<dbReference type="EMBL" id="WEGJ01000002">
    <property type="protein sequence ID" value="MQY10874.1"/>
    <property type="molecule type" value="Genomic_DNA"/>
</dbReference>
<proteinExistence type="predicted"/>
<keyword evidence="3" id="KW-1185">Reference proteome</keyword>
<evidence type="ECO:0000256" key="1">
    <source>
        <dbReference type="SAM" id="Phobius"/>
    </source>
</evidence>
<dbReference type="Proteomes" id="UP000466345">
    <property type="component" value="Unassembled WGS sequence"/>
</dbReference>
<accession>A0A7K0CDM9</accession>
<feature type="transmembrane region" description="Helical" evidence="1">
    <location>
        <begin position="92"/>
        <end position="125"/>
    </location>
</feature>
<evidence type="ECO:0008006" key="4">
    <source>
        <dbReference type="Google" id="ProtNLM"/>
    </source>
</evidence>
<protein>
    <recommendedName>
        <fullName evidence="4">Integral membrane protein</fullName>
    </recommendedName>
</protein>
<evidence type="ECO:0000313" key="2">
    <source>
        <dbReference type="EMBL" id="MQY10874.1"/>
    </source>
</evidence>
<reference evidence="2 3" key="1">
    <citation type="submission" date="2019-10" db="EMBL/GenBank/DDBJ databases">
        <title>Streptomyces smaragdinus sp. nov. and Streptomyces fabii sp. nov., isolated from the gut of fungus growing-termite Macrotermes natalensis.</title>
        <authorList>
            <person name="Schwitalla J."/>
            <person name="Benndorf R."/>
            <person name="Martin K."/>
            <person name="De Beer W."/>
            <person name="Kaster A.-K."/>
            <person name="Vollmers J."/>
            <person name="Poulsen M."/>
            <person name="Beemelmanns C."/>
        </authorList>
    </citation>
    <scope>NUCLEOTIDE SEQUENCE [LARGE SCALE GENOMIC DNA]</scope>
    <source>
        <strain evidence="2 3">RB5</strain>
    </source>
</reference>
<dbReference type="OrthoDB" id="4203812at2"/>
<dbReference type="RefSeq" id="WP_153450182.1">
    <property type="nucleotide sequence ID" value="NZ_WEGJ01000002.1"/>
</dbReference>
<feature type="transmembrane region" description="Helical" evidence="1">
    <location>
        <begin position="58"/>
        <end position="80"/>
    </location>
</feature>
<comment type="caution">
    <text evidence="2">The sequence shown here is derived from an EMBL/GenBank/DDBJ whole genome shotgun (WGS) entry which is preliminary data.</text>
</comment>
<name>A0A7K0CDM9_9ACTN</name>
<feature type="transmembrane region" description="Helical" evidence="1">
    <location>
        <begin position="12"/>
        <end position="38"/>
    </location>
</feature>